<dbReference type="InterPro" id="IPR027417">
    <property type="entry name" value="P-loop_NTPase"/>
</dbReference>
<evidence type="ECO:0000259" key="2">
    <source>
        <dbReference type="Pfam" id="PF20441"/>
    </source>
</evidence>
<reference evidence="4" key="1">
    <citation type="submission" date="2019-08" db="EMBL/GenBank/DDBJ databases">
        <title>Limnoglobus roseus gen. nov., sp. nov., a novel freshwater planctomycete with a giant genome from the family Gemmataceae.</title>
        <authorList>
            <person name="Kulichevskaya I.S."/>
            <person name="Naumoff D.G."/>
            <person name="Miroshnikov K."/>
            <person name="Ivanova A."/>
            <person name="Philippov D.A."/>
            <person name="Hakobyan A."/>
            <person name="Rijpstra I.C."/>
            <person name="Sinninghe Damste J.S."/>
            <person name="Liesack W."/>
            <person name="Dedysh S.N."/>
        </authorList>
    </citation>
    <scope>NUCLEOTIDE SEQUENCE [LARGE SCALE GENOMIC DNA]</scope>
    <source>
        <strain evidence="4">PX52</strain>
    </source>
</reference>
<proteinExistence type="predicted"/>
<dbReference type="InterPro" id="IPR046461">
    <property type="entry name" value="TerL_ATPase"/>
</dbReference>
<feature type="domain" description="Terminase large subunit-like ATPase" evidence="1">
    <location>
        <begin position="60"/>
        <end position="229"/>
    </location>
</feature>
<dbReference type="KEGG" id="lrs:PX52LOC_05565"/>
<evidence type="ECO:0000313" key="3">
    <source>
        <dbReference type="EMBL" id="QEL18538.1"/>
    </source>
</evidence>
<dbReference type="Pfam" id="PF20441">
    <property type="entry name" value="TerL_nuclease"/>
    <property type="match status" value="1"/>
</dbReference>
<evidence type="ECO:0000259" key="1">
    <source>
        <dbReference type="Pfam" id="PF03354"/>
    </source>
</evidence>
<dbReference type="EMBL" id="CP042425">
    <property type="protein sequence ID" value="QEL18538.1"/>
    <property type="molecule type" value="Genomic_DNA"/>
</dbReference>
<accession>A0A5C1ANU6</accession>
<organism evidence="3 4">
    <name type="scientific">Limnoglobus roseus</name>
    <dbReference type="NCBI Taxonomy" id="2598579"/>
    <lineage>
        <taxon>Bacteria</taxon>
        <taxon>Pseudomonadati</taxon>
        <taxon>Planctomycetota</taxon>
        <taxon>Planctomycetia</taxon>
        <taxon>Gemmatales</taxon>
        <taxon>Gemmataceae</taxon>
        <taxon>Limnoglobus</taxon>
    </lineage>
</organism>
<dbReference type="Gene3D" id="3.40.50.300">
    <property type="entry name" value="P-loop containing nucleotide triphosphate hydrolases"/>
    <property type="match status" value="1"/>
</dbReference>
<dbReference type="RefSeq" id="WP_149113044.1">
    <property type="nucleotide sequence ID" value="NZ_CP042425.1"/>
</dbReference>
<dbReference type="PANTHER" id="PTHR41287">
    <property type="match status" value="1"/>
</dbReference>
<feature type="domain" description="Terminase large subunit-like endonuclease" evidence="2">
    <location>
        <begin position="245"/>
        <end position="528"/>
    </location>
</feature>
<sequence length="544" mass="61201">MPHHCPDDKRPPAWAVRTAADRKALEAGCFWDAAAAERVIRFVEKYVTSRFIEGELRLFEWQVRFLQSLYGWRSADGTRRFKTALLHVPKKNGKTLLVSAIAAYELFGAVQPKPLVVSASTTLKNAEQVFDNLKSTVNKKGNEKLKAISNPVPSENLIEVPKREGEYKALSSDEGGSEGLNCSCVIVDEAHKHKSPALFNTLEYATLARPDGILIIISTAGDDLTHWYYGYVRRGRNLLEGKDLDPTFYAELYEAKETDNLEDPAVWKRANPSLDLYDGYTSERFASTLATAKKDTAAWLNFVRYRLNIFCRSEDAVWIQLAEWDHCRESRPAAAVLAGCRLWLGLDGSQTTDPTSLSAVWLLPDKRYYAESHAWVAEDGVRKREKSNLPKYAQFVATNCMTITPGNLMDKNAVLPAILAYQGRGQLQQLVMDGSMVWVFGSEMTSDHGIKAEKMPQSNRYFGPVVKQFKFDVLERRLIHDGNEWLRWCINAVRLDVNKYDEGRPYRKKSADHIDGAVSLLMAYSQAVQAAAVPEQSSAGVIFL</sequence>
<dbReference type="InterPro" id="IPR046462">
    <property type="entry name" value="TerL_nuclease"/>
</dbReference>
<evidence type="ECO:0000313" key="4">
    <source>
        <dbReference type="Proteomes" id="UP000324974"/>
    </source>
</evidence>
<keyword evidence="4" id="KW-1185">Reference proteome</keyword>
<gene>
    <name evidence="3" type="ORF">PX52LOC_05565</name>
</gene>
<dbReference type="AlphaFoldDB" id="A0A5C1ANU6"/>
<dbReference type="InterPro" id="IPR005021">
    <property type="entry name" value="Terminase_largesu-like"/>
</dbReference>
<protein>
    <submittedName>
        <fullName evidence="3">Terminase large subunit</fullName>
    </submittedName>
</protein>
<dbReference type="PANTHER" id="PTHR41287:SF1">
    <property type="entry name" value="PROTEIN YMFN"/>
    <property type="match status" value="1"/>
</dbReference>
<dbReference type="OrthoDB" id="9760250at2"/>
<dbReference type="Pfam" id="PF03354">
    <property type="entry name" value="TerL_ATPase"/>
    <property type="match status" value="1"/>
</dbReference>
<dbReference type="GO" id="GO:0004519">
    <property type="term" value="F:endonuclease activity"/>
    <property type="evidence" value="ECO:0007669"/>
    <property type="project" value="InterPro"/>
</dbReference>
<name>A0A5C1ANU6_9BACT</name>
<dbReference type="Proteomes" id="UP000324974">
    <property type="component" value="Chromosome"/>
</dbReference>